<feature type="chain" id="PRO_5042980176" evidence="1">
    <location>
        <begin position="21"/>
        <end position="88"/>
    </location>
</feature>
<reference evidence="2 3" key="1">
    <citation type="submission" date="2024-01" db="EMBL/GenBank/DDBJ databases">
        <title>Genome assemblies of Stephania.</title>
        <authorList>
            <person name="Yang L."/>
        </authorList>
    </citation>
    <scope>NUCLEOTIDE SEQUENCE [LARGE SCALE GENOMIC DNA]</scope>
    <source>
        <strain evidence="2">JXDWG</strain>
        <tissue evidence="2">Leaf</tissue>
    </source>
</reference>
<protein>
    <submittedName>
        <fullName evidence="2">Uncharacterized protein</fullName>
    </submittedName>
</protein>
<evidence type="ECO:0000256" key="1">
    <source>
        <dbReference type="SAM" id="SignalP"/>
    </source>
</evidence>
<feature type="signal peptide" evidence="1">
    <location>
        <begin position="1"/>
        <end position="20"/>
    </location>
</feature>
<keyword evidence="1" id="KW-0732">Signal</keyword>
<evidence type="ECO:0000313" key="2">
    <source>
        <dbReference type="EMBL" id="KAK9126598.1"/>
    </source>
</evidence>
<dbReference type="Proteomes" id="UP001419268">
    <property type="component" value="Unassembled WGS sequence"/>
</dbReference>
<gene>
    <name evidence="2" type="ORF">Scep_015444</name>
</gene>
<dbReference type="AlphaFoldDB" id="A0AAP0J392"/>
<keyword evidence="3" id="KW-1185">Reference proteome</keyword>
<name>A0AAP0J392_9MAGN</name>
<accession>A0AAP0J392</accession>
<comment type="caution">
    <text evidence="2">The sequence shown here is derived from an EMBL/GenBank/DDBJ whole genome shotgun (WGS) entry which is preliminary data.</text>
</comment>
<organism evidence="2 3">
    <name type="scientific">Stephania cephalantha</name>
    <dbReference type="NCBI Taxonomy" id="152367"/>
    <lineage>
        <taxon>Eukaryota</taxon>
        <taxon>Viridiplantae</taxon>
        <taxon>Streptophyta</taxon>
        <taxon>Embryophyta</taxon>
        <taxon>Tracheophyta</taxon>
        <taxon>Spermatophyta</taxon>
        <taxon>Magnoliopsida</taxon>
        <taxon>Ranunculales</taxon>
        <taxon>Menispermaceae</taxon>
        <taxon>Menispermoideae</taxon>
        <taxon>Cissampelideae</taxon>
        <taxon>Stephania</taxon>
    </lineage>
</organism>
<dbReference type="Gene3D" id="2.60.120.200">
    <property type="match status" value="1"/>
</dbReference>
<dbReference type="EMBL" id="JBBNAG010000006">
    <property type="protein sequence ID" value="KAK9126598.1"/>
    <property type="molecule type" value="Genomic_DNA"/>
</dbReference>
<sequence>MAVLLVTLCSLIFMLCSTNAQPSLVYSPTSKFRTVGFYQGFRNLWGAQHQRFDQNTLTIWLDSSSGGQVSLQVFFVDDIPIRRYPMEE</sequence>
<evidence type="ECO:0000313" key="3">
    <source>
        <dbReference type="Proteomes" id="UP001419268"/>
    </source>
</evidence>
<proteinExistence type="predicted"/>